<feature type="domain" description="Pyrrolo-quinoline quinone repeat" evidence="7">
    <location>
        <begin position="2100"/>
        <end position="2180"/>
    </location>
</feature>
<feature type="compositionally biased region" description="Acidic residues" evidence="5">
    <location>
        <begin position="1647"/>
        <end position="1657"/>
    </location>
</feature>
<dbReference type="InterPro" id="IPR059100">
    <property type="entry name" value="TSP3_bac"/>
</dbReference>
<evidence type="ECO:0000256" key="2">
    <source>
        <dbReference type="ARBA" id="ARBA00022525"/>
    </source>
</evidence>
<evidence type="ECO:0000256" key="5">
    <source>
        <dbReference type="SAM" id="MobiDB-lite"/>
    </source>
</evidence>
<protein>
    <submittedName>
        <fullName evidence="8">PQQ-binding-like beta-propeller repeat protein</fullName>
    </submittedName>
</protein>
<sequence length="2192" mass="235715">MALISRFFLKRSLLLLSFTALCTVLSACGGGGGGSSDSNPNPPPPPPPEPQILSLTGYAVKGPLSSAQVGVYSVQFSNSELKGALLVNTTTGAIGDFSDTEFEDDGSEYFLVEVIAGAETTDISTGAPPIISSLKTLVSRDALGNEQPVYATVSTTLIVEMLRLQGGANDAAQLASRLAAYEGVVVTSLGFELLENISLFHDSPMVTDTAPASMATLNHRTVLEAQAALIWELAEESGLPVARVIELLAADLLDGEFDGLTSLTNTDLQSGSQTVFELAAQQVIADLPIPQSSNKREPGEGDFRVGETVQLLLAESAETAIAADMTALEELPGYVTISAIGPDLDGDGRPDTVDKDIDGDMVLNIADAFPRDPTETLDSDDDGVGNNSDAFPYDSKCSLVEHGDGGECYLTKLDRLDLVEAIAGEGTSMYLVASGDQVSAMFRWDFASQQIDRKIDLAVAGNMPQAVVYHEGHQRIYVAYASGEIRYLDSEDPQQLIVLTDIGFPLEHLTSAGNYLFVLGDDDMGTTNLTLSKTGQILDRKDYGDSSDTFAWSAGRERLYFLYGYSAPYRLGYLDVDQSSGEIGARGMYPYNYDFYPDGALVLLDNANRLVSGSGTQYLLNTLTQVSSFIGEFSLGIYDGSDLVTVASNADGEAEVTAYTSAMEPFQALGFPGAPQALVKGSQEFYLITRTAGGKYRFHRFAPDRDLDDDGIENTADHFPTDPAASVDSDGDGWPDAWNSGATAEDSTSNLALDAYPQDSACQETQDGVDGMCDVANSLVVSGADMSLVHNGVVYSLSMSEKTVFRWDIAAEKPLNPVLLANDLATERPVSMAISTSGELMIGTDEGRVYRFSGFVPLQSELVYRIAGENIALVSTDDELVVGETTDNNYRKFTFLNTGFESTYYFSVYGENTQLIYHAESDRIFWNQEYYGGNLRSGVITPENGYLDDSRSYDYDASGLPMFISVSGKGDRVLVGGDTIVRSLQQSPFENRLPLPEGWPAVSQQLYPLAAYWWESMAVVVFQRQSNLWAVAYDPELKTPLFTMDLGQLDARHVLQYEQGLVYLTAAAGAGMSYQTLPLLADADSDGLPLWWELQYALDDENPADAVEDTDADGLSNLNEFSASTSPLLADSDGDGLTDNDEVSLFETNPVSVDSDGDFLPDFWELETGSDPLNMEDMAGDLDGDGFSNYVEFVNGSDAADAASVPAGESRAYISFENGEVPPELKVYANAEQIAISSAYASDGSYSLSLSGDSVITWQRTFAPVELSFDLVSDCYQNYSKDVTVYLDGEQVFSGYPPQSKWGTHRLLMAAGDRELMIVIDSSDTSCALYLDNFSARPLQDAFDMGASFVAEFDNKVQFYDHEMNLLQEAAIPANAEYVESARDLAILDDGRVAVFNGTFEPVLSIYSPRQHLWQHFAAPGWSIVNNGTFGGIDAIGERVFVTNMGTAGSPAQGLVVFDLAIGTFEFVDGDEYIDLTVGEDGYLYALSGSTVDKFDPDSLTVLSTITISGARAVAVNAAGETYAADWDGVVRKYDPFGNQLASLDIGGSFYDISLRKNGEILLSSRINDLVMTSEALTDFVSLGAYAEFVDFTPYRDSDNDGLPDWWEVANGLDAHSADDADSDTDGDNLTAAEEFVLSTRANNADTDGDAVTDGDEVLVHGTDPLNPDSDGDGLKDGEELALGTDPGNVDSDGDGLGDREEANVYFTNPLSSDTDGDGMADSFETAYGLDALNDDAGSDADGDGLTNLEESILGSSPRLLDTDGDTLSDYQEYAVHKTSPLRKDSDGDVLRDDWEIAAGLDPNDPADAAGDPDADGFSTLEEFVAHTSPADGSDFPQPVEWGNAQGGPDHTGYTPWDLDAANFALRWSKTFADVQRLHPAAAGDGRVFVSSDSYFGNQRIYGLDAASGDILWEKAYDEIHSLNPPSFASGKVYFQSGGHEDSFIRGLDAATGALVFASSYSNQWSNYLAPTVFDGQLYMAGGYYGGMYSHNGESGELNWFTNTTQNDGFTPAVDEEYVYVFINDLAAYHRPSGELAYRIDVPAIDYFSYDVNLATVLTGLGNAVATATQSGGLMVFDLANKSVLWAKWGGYRGQPSSHLGQIFVLESGILKVLDESSGEILWSYEASEPLTSNIVVTRTHIFVGGATTTFAIDKGSRSAVWSHAASGKLSLSDEGVLYIAGTALTAIDLVE</sequence>
<comment type="subcellular location">
    <subcellularLocation>
        <location evidence="1">Secreted</location>
    </subcellularLocation>
</comment>
<dbReference type="SMART" id="SM00564">
    <property type="entry name" value="PQQ"/>
    <property type="match status" value="6"/>
</dbReference>
<evidence type="ECO:0000256" key="1">
    <source>
        <dbReference type="ARBA" id="ARBA00004613"/>
    </source>
</evidence>
<feature type="chain" id="PRO_5046723098" evidence="6">
    <location>
        <begin position="27"/>
        <end position="2192"/>
    </location>
</feature>
<accession>A0ABY8NBM1</accession>
<feature type="domain" description="Pyrrolo-quinoline quinone repeat" evidence="7">
    <location>
        <begin position="1860"/>
        <end position="2087"/>
    </location>
</feature>
<evidence type="ECO:0000256" key="6">
    <source>
        <dbReference type="SAM" id="SignalP"/>
    </source>
</evidence>
<evidence type="ECO:0000256" key="4">
    <source>
        <dbReference type="ARBA" id="ARBA00022837"/>
    </source>
</evidence>
<feature type="signal peptide" evidence="6">
    <location>
        <begin position="1"/>
        <end position="26"/>
    </location>
</feature>
<feature type="region of interest" description="Disordered" evidence="5">
    <location>
        <begin position="709"/>
        <end position="744"/>
    </location>
</feature>
<dbReference type="Pfam" id="PF18884">
    <property type="entry name" value="TSP3_bac"/>
    <property type="match status" value="8"/>
</dbReference>
<dbReference type="SUPFAM" id="SSF50998">
    <property type="entry name" value="Quinoprotein alcohol dehydrogenase-like"/>
    <property type="match status" value="2"/>
</dbReference>
<keyword evidence="4" id="KW-0106">Calcium</keyword>
<dbReference type="InterPro" id="IPR053180">
    <property type="entry name" value="Ca-binding_acidic-repeat"/>
</dbReference>
<proteinExistence type="predicted"/>
<dbReference type="Proteomes" id="UP001236500">
    <property type="component" value="Chromosome"/>
</dbReference>
<evidence type="ECO:0000259" key="7">
    <source>
        <dbReference type="Pfam" id="PF13360"/>
    </source>
</evidence>
<organism evidence="8 9">
    <name type="scientific">Microbulbifer bruguierae</name>
    <dbReference type="NCBI Taxonomy" id="3029061"/>
    <lineage>
        <taxon>Bacteria</taxon>
        <taxon>Pseudomonadati</taxon>
        <taxon>Pseudomonadota</taxon>
        <taxon>Gammaproteobacteria</taxon>
        <taxon>Cellvibrionales</taxon>
        <taxon>Microbulbiferaceae</taxon>
        <taxon>Microbulbifer</taxon>
    </lineage>
</organism>
<dbReference type="SUPFAM" id="SSF50969">
    <property type="entry name" value="YVTN repeat-like/Quinoprotein amine dehydrogenase"/>
    <property type="match status" value="2"/>
</dbReference>
<dbReference type="PROSITE" id="PS51257">
    <property type="entry name" value="PROKAR_LIPOPROTEIN"/>
    <property type="match status" value="1"/>
</dbReference>
<gene>
    <name evidence="8" type="ORF">PVT68_16310</name>
</gene>
<dbReference type="InterPro" id="IPR011044">
    <property type="entry name" value="Quino_amine_DH_bsu"/>
</dbReference>
<dbReference type="PANTHER" id="PTHR37467:SF1">
    <property type="entry name" value="EXPORTED CALCIUM-BINDING GLYCOPROTEIN"/>
    <property type="match status" value="1"/>
</dbReference>
<keyword evidence="3 6" id="KW-0732">Signal</keyword>
<dbReference type="SUPFAM" id="SSF103647">
    <property type="entry name" value="TSP type-3 repeat"/>
    <property type="match status" value="1"/>
</dbReference>
<keyword evidence="2" id="KW-0964">Secreted</keyword>
<dbReference type="RefSeq" id="WP_280319926.1">
    <property type="nucleotide sequence ID" value="NZ_CP118605.1"/>
</dbReference>
<dbReference type="EMBL" id="CP118605">
    <property type="protein sequence ID" value="WGL16319.1"/>
    <property type="molecule type" value="Genomic_DNA"/>
</dbReference>
<dbReference type="Gene3D" id="2.40.128.630">
    <property type="match status" value="2"/>
</dbReference>
<evidence type="ECO:0000256" key="3">
    <source>
        <dbReference type="ARBA" id="ARBA00022729"/>
    </source>
</evidence>
<evidence type="ECO:0000313" key="9">
    <source>
        <dbReference type="Proteomes" id="UP001236500"/>
    </source>
</evidence>
<dbReference type="Gene3D" id="4.10.1080.10">
    <property type="entry name" value="TSP type-3 repeat"/>
    <property type="match status" value="3"/>
</dbReference>
<dbReference type="InterPro" id="IPR018391">
    <property type="entry name" value="PQQ_b-propeller_rpt"/>
</dbReference>
<dbReference type="InterPro" id="IPR002372">
    <property type="entry name" value="PQQ_rpt_dom"/>
</dbReference>
<dbReference type="InterPro" id="IPR011047">
    <property type="entry name" value="Quinoprotein_ADH-like_sf"/>
</dbReference>
<dbReference type="InterPro" id="IPR028974">
    <property type="entry name" value="TSP_type-3_rpt"/>
</dbReference>
<evidence type="ECO:0000313" key="8">
    <source>
        <dbReference type="EMBL" id="WGL16319.1"/>
    </source>
</evidence>
<reference evidence="8 9" key="1">
    <citation type="submission" date="2023-02" db="EMBL/GenBank/DDBJ databases">
        <title>Description and genomic characterization of Microbulbifer bruguierae sp. nov., isolated from the sediment of mangrove plant Bruguiera sexangula.</title>
        <authorList>
            <person name="Long M."/>
        </authorList>
    </citation>
    <scope>NUCLEOTIDE SEQUENCE [LARGE SCALE GENOMIC DNA]</scope>
    <source>
        <strain evidence="8 9">H12</strain>
    </source>
</reference>
<dbReference type="Pfam" id="PF13360">
    <property type="entry name" value="PQQ_2"/>
    <property type="match status" value="2"/>
</dbReference>
<name>A0ABY8NBM1_9GAMM</name>
<feature type="region of interest" description="Disordered" evidence="5">
    <location>
        <begin position="1641"/>
        <end position="1691"/>
    </location>
</feature>
<dbReference type="Gene3D" id="2.40.10.480">
    <property type="match status" value="1"/>
</dbReference>
<dbReference type="PANTHER" id="PTHR37467">
    <property type="entry name" value="EXPORTED CALCIUM-BINDING GLYCOPROTEIN-RELATED"/>
    <property type="match status" value="1"/>
</dbReference>
<keyword evidence="9" id="KW-1185">Reference proteome</keyword>